<evidence type="ECO:0000313" key="1">
    <source>
        <dbReference type="EMBL" id="MDR7153614.1"/>
    </source>
</evidence>
<reference evidence="1 2" key="1">
    <citation type="submission" date="2023-07" db="EMBL/GenBank/DDBJ databases">
        <title>Sorghum-associated microbial communities from plants grown in Nebraska, USA.</title>
        <authorList>
            <person name="Schachtman D."/>
        </authorList>
    </citation>
    <scope>NUCLEOTIDE SEQUENCE [LARGE SCALE GENOMIC DNA]</scope>
    <source>
        <strain evidence="1 2">4256</strain>
    </source>
</reference>
<gene>
    <name evidence="1" type="ORF">J2W40_000411</name>
</gene>
<organism evidence="1 2">
    <name type="scientific">Sphingobium xenophagum</name>
    <dbReference type="NCBI Taxonomy" id="121428"/>
    <lineage>
        <taxon>Bacteria</taxon>
        <taxon>Pseudomonadati</taxon>
        <taxon>Pseudomonadota</taxon>
        <taxon>Alphaproteobacteria</taxon>
        <taxon>Sphingomonadales</taxon>
        <taxon>Sphingomonadaceae</taxon>
        <taxon>Sphingobium</taxon>
    </lineage>
</organism>
<protein>
    <recommendedName>
        <fullName evidence="3">Lipoprotein</fullName>
    </recommendedName>
</protein>
<evidence type="ECO:0000313" key="2">
    <source>
        <dbReference type="Proteomes" id="UP001267638"/>
    </source>
</evidence>
<name>A0ABU1WWP8_SPHXE</name>
<accession>A0ABU1WWP8</accession>
<dbReference type="Proteomes" id="UP001267638">
    <property type="component" value="Unassembled WGS sequence"/>
</dbReference>
<proteinExistence type="predicted"/>
<keyword evidence="2" id="KW-1185">Reference proteome</keyword>
<dbReference type="EMBL" id="JAVDWV010000002">
    <property type="protein sequence ID" value="MDR7153614.1"/>
    <property type="molecule type" value="Genomic_DNA"/>
</dbReference>
<comment type="caution">
    <text evidence="1">The sequence shown here is derived from an EMBL/GenBank/DDBJ whole genome shotgun (WGS) entry which is preliminary data.</text>
</comment>
<sequence length="209" mass="21747">MNRFPLTACLPFLLLAACGRTEPVADMPSQEELAAAANAAAAEALAAQEGEDGADALDYVNAARGFSVTLPEGWVKDESASNADGVVYEDPGAGADVRVFWQKNDGDQTLQQIVEAISDGAEGVEGNFVGNNEYRGTANDGEGNNVAVRILRQPDGSIVTATFVYPEMLSEQYQSISDALLRSLKLIPATGQSTPPALPAAAANAATSQ</sequence>
<dbReference type="RefSeq" id="WP_310221656.1">
    <property type="nucleotide sequence ID" value="NZ_JAVDWV010000002.1"/>
</dbReference>
<evidence type="ECO:0008006" key="3">
    <source>
        <dbReference type="Google" id="ProtNLM"/>
    </source>
</evidence>
<dbReference type="PROSITE" id="PS51257">
    <property type="entry name" value="PROKAR_LIPOPROTEIN"/>
    <property type="match status" value="1"/>
</dbReference>